<dbReference type="RefSeq" id="WP_283741408.1">
    <property type="nucleotide sequence ID" value="NZ_JASJEV010000009.1"/>
</dbReference>
<keyword evidence="2" id="KW-0479">Metal-binding</keyword>
<evidence type="ECO:0000256" key="1">
    <source>
        <dbReference type="ARBA" id="ARBA00001946"/>
    </source>
</evidence>
<dbReference type="SUPFAM" id="SSF88713">
    <property type="entry name" value="Glycoside hydrolase/deacetylase"/>
    <property type="match status" value="1"/>
</dbReference>
<gene>
    <name evidence="6" type="ORF">QNA08_14310</name>
</gene>
<sequence>MLAARHPFVLCADDFALTPGVSRAILALAEAGRLTATGAMTNRSHWPDFAPALKALDGRIAAGVHVNLTLGAPLGPMPRLAPAGMLPPFGRLARLAFTGGLPKAEIEAEIARQLDAFEEAFGRPPDFVDGHQHVQVLPGVRGALLAVLARRGLAGCLWLRNSGDRPAAIVRRGIALRKALVIAGLATGFAAAARRAGFATNAGFAGVSAFDPHRDFGADFARFLVAPGARHLVMCHPGEAEDAELAAIDPVVETRPQEFAFLRSGRFPDLCAAAGAGIVRRWPEAPAAAGGETFEG</sequence>
<organism evidence="6 7">
    <name type="scientific">Chelatococcus albus</name>
    <dbReference type="NCBI Taxonomy" id="3047466"/>
    <lineage>
        <taxon>Bacteria</taxon>
        <taxon>Pseudomonadati</taxon>
        <taxon>Pseudomonadota</taxon>
        <taxon>Alphaproteobacteria</taxon>
        <taxon>Hyphomicrobiales</taxon>
        <taxon>Chelatococcaceae</taxon>
        <taxon>Chelatococcus</taxon>
    </lineage>
</organism>
<dbReference type="Gene3D" id="3.20.20.370">
    <property type="entry name" value="Glycoside hydrolase/deacetylase"/>
    <property type="match status" value="1"/>
</dbReference>
<evidence type="ECO:0000256" key="5">
    <source>
        <dbReference type="ARBA" id="ARBA00023277"/>
    </source>
</evidence>
<proteinExistence type="predicted"/>
<dbReference type="Proteomes" id="UP001321492">
    <property type="component" value="Unassembled WGS sequence"/>
</dbReference>
<evidence type="ECO:0000313" key="6">
    <source>
        <dbReference type="EMBL" id="MDJ1159408.1"/>
    </source>
</evidence>
<evidence type="ECO:0000256" key="3">
    <source>
        <dbReference type="ARBA" id="ARBA00022801"/>
    </source>
</evidence>
<dbReference type="CDD" id="cd10807">
    <property type="entry name" value="YdjC_like_3"/>
    <property type="match status" value="1"/>
</dbReference>
<dbReference type="Pfam" id="PF04794">
    <property type="entry name" value="YdjC"/>
    <property type="match status" value="1"/>
</dbReference>
<dbReference type="InterPro" id="IPR011330">
    <property type="entry name" value="Glyco_hydro/deAcase_b/a-brl"/>
</dbReference>
<comment type="cofactor">
    <cofactor evidence="1">
        <name>Mg(2+)</name>
        <dbReference type="ChEBI" id="CHEBI:18420"/>
    </cofactor>
</comment>
<reference evidence="6 7" key="1">
    <citation type="submission" date="2023-05" db="EMBL/GenBank/DDBJ databases">
        <title>Chelatococcus sp. nov., a moderately thermophilic bacterium isolated from hot spring microbial mat.</title>
        <authorList>
            <person name="Hu C.-J."/>
            <person name="Li W.-J."/>
        </authorList>
    </citation>
    <scope>NUCLEOTIDE SEQUENCE [LARGE SCALE GENOMIC DNA]</scope>
    <source>
        <strain evidence="6 7">SYSU G07232</strain>
    </source>
</reference>
<dbReference type="EMBL" id="JASJEV010000009">
    <property type="protein sequence ID" value="MDJ1159408.1"/>
    <property type="molecule type" value="Genomic_DNA"/>
</dbReference>
<evidence type="ECO:0000313" key="7">
    <source>
        <dbReference type="Proteomes" id="UP001321492"/>
    </source>
</evidence>
<keyword evidence="7" id="KW-1185">Reference proteome</keyword>
<keyword evidence="3" id="KW-0378">Hydrolase</keyword>
<keyword evidence="5" id="KW-0119">Carbohydrate metabolism</keyword>
<keyword evidence="4" id="KW-0460">Magnesium</keyword>
<evidence type="ECO:0000256" key="2">
    <source>
        <dbReference type="ARBA" id="ARBA00022723"/>
    </source>
</evidence>
<protein>
    <submittedName>
        <fullName evidence="6">ChbG/HpnK family deacetylase</fullName>
    </submittedName>
</protein>
<dbReference type="PANTHER" id="PTHR31609">
    <property type="entry name" value="YDJC DEACETYLASE FAMILY MEMBER"/>
    <property type="match status" value="1"/>
</dbReference>
<evidence type="ECO:0000256" key="4">
    <source>
        <dbReference type="ARBA" id="ARBA00022842"/>
    </source>
</evidence>
<comment type="caution">
    <text evidence="6">The sequence shown here is derived from an EMBL/GenBank/DDBJ whole genome shotgun (WGS) entry which is preliminary data.</text>
</comment>
<name>A0ABT7AJ57_9HYPH</name>
<dbReference type="PANTHER" id="PTHR31609:SF1">
    <property type="entry name" value="CARBOHYDRATE DEACETYLASE"/>
    <property type="match status" value="1"/>
</dbReference>
<accession>A0ABT7AJ57</accession>
<dbReference type="InterPro" id="IPR006879">
    <property type="entry name" value="YdjC-like"/>
</dbReference>